<protein>
    <submittedName>
        <fullName evidence="2">Uncharacterized protein</fullName>
    </submittedName>
</protein>
<accession>A0ABQ0L954</accession>
<sequence>MVACNADSCGVTKACGWTTRPSCRCANACDSTSPSACTPSAAPAPKLRPARSRPCHTPPPVYSPPPRPSTTSSTSTGCEDLDVDVDLETWRRLWGRRRYTSCELRPAPWKVEEEGLVLSGTPLGADVRPLCDVIPARPSTRDVRLRTGRIAAQAPRQRLRSRLCEERQAGIPTDPGWRCRACLLSYEKLSKKGRVDEEGIRVSVCSLYAGT</sequence>
<dbReference type="EMBL" id="DF843752">
    <property type="protein sequence ID" value="GAT47583.1"/>
    <property type="molecule type" value="Genomic_DNA"/>
</dbReference>
<organism evidence="2 3">
    <name type="scientific">Mycena chlorophos</name>
    <name type="common">Agaric fungus</name>
    <name type="synonym">Agaricus chlorophos</name>
    <dbReference type="NCBI Taxonomy" id="658473"/>
    <lineage>
        <taxon>Eukaryota</taxon>
        <taxon>Fungi</taxon>
        <taxon>Dikarya</taxon>
        <taxon>Basidiomycota</taxon>
        <taxon>Agaricomycotina</taxon>
        <taxon>Agaricomycetes</taxon>
        <taxon>Agaricomycetidae</taxon>
        <taxon>Agaricales</taxon>
        <taxon>Marasmiineae</taxon>
        <taxon>Mycenaceae</taxon>
        <taxon>Mycena</taxon>
    </lineage>
</organism>
<dbReference type="Proteomes" id="UP000815677">
    <property type="component" value="Unassembled WGS sequence"/>
</dbReference>
<keyword evidence="3" id="KW-1185">Reference proteome</keyword>
<gene>
    <name evidence="2" type="ORF">MCHLO_05040</name>
</gene>
<evidence type="ECO:0000313" key="2">
    <source>
        <dbReference type="EMBL" id="GAT47583.1"/>
    </source>
</evidence>
<feature type="compositionally biased region" description="Low complexity" evidence="1">
    <location>
        <begin position="31"/>
        <end position="45"/>
    </location>
</feature>
<name>A0ABQ0L954_MYCCL</name>
<proteinExistence type="predicted"/>
<evidence type="ECO:0000313" key="3">
    <source>
        <dbReference type="Proteomes" id="UP000815677"/>
    </source>
</evidence>
<feature type="compositionally biased region" description="Pro residues" evidence="1">
    <location>
        <begin position="56"/>
        <end position="68"/>
    </location>
</feature>
<feature type="region of interest" description="Disordered" evidence="1">
    <location>
        <begin position="31"/>
        <end position="78"/>
    </location>
</feature>
<reference evidence="2" key="1">
    <citation type="submission" date="2014-09" db="EMBL/GenBank/DDBJ databases">
        <title>Genome sequence of the luminous mushroom Mycena chlorophos for searching fungal bioluminescence genes.</title>
        <authorList>
            <person name="Tanaka Y."/>
            <person name="Kasuga D."/>
            <person name="Oba Y."/>
            <person name="Hase S."/>
            <person name="Sato K."/>
            <person name="Oba Y."/>
            <person name="Sakakibara Y."/>
        </authorList>
    </citation>
    <scope>NUCLEOTIDE SEQUENCE</scope>
</reference>
<evidence type="ECO:0000256" key="1">
    <source>
        <dbReference type="SAM" id="MobiDB-lite"/>
    </source>
</evidence>